<dbReference type="InterPro" id="IPR002347">
    <property type="entry name" value="SDR_fam"/>
</dbReference>
<dbReference type="EC" id="1.1.1.100" evidence="1"/>
<reference evidence="1 2" key="1">
    <citation type="submission" date="2018-06" db="EMBL/GenBank/DDBJ databases">
        <authorList>
            <consortium name="Pathogen Informatics"/>
            <person name="Doyle S."/>
        </authorList>
    </citation>
    <scope>NUCLEOTIDE SEQUENCE [LARGE SCALE GENOMIC DNA]</scope>
    <source>
        <strain evidence="1 2">NCTC11807</strain>
    </source>
</reference>
<dbReference type="Gene3D" id="3.40.50.720">
    <property type="entry name" value="NAD(P)-binding Rossmann-like Domain"/>
    <property type="match status" value="1"/>
</dbReference>
<dbReference type="GO" id="GO:0004316">
    <property type="term" value="F:3-oxoacyl-[acyl-carrier-protein] reductase (NADPH) activity"/>
    <property type="evidence" value="ECO:0007669"/>
    <property type="project" value="UniProtKB-EC"/>
</dbReference>
<protein>
    <submittedName>
        <fullName evidence="1">3-ketoacyl-ACP reductase</fullName>
        <ecNumber evidence="1">1.1.1.100</ecNumber>
    </submittedName>
</protein>
<dbReference type="EMBL" id="UHDZ01000001">
    <property type="protein sequence ID" value="SUM74159.1"/>
    <property type="molecule type" value="Genomic_DNA"/>
</dbReference>
<evidence type="ECO:0000313" key="1">
    <source>
        <dbReference type="EMBL" id="SUM74159.1"/>
    </source>
</evidence>
<keyword evidence="1" id="KW-0560">Oxidoreductase</keyword>
<name>A0A380HA93_9STAP</name>
<dbReference type="SUPFAM" id="SSF51735">
    <property type="entry name" value="NAD(P)-binding Rossmann-fold domains"/>
    <property type="match status" value="1"/>
</dbReference>
<proteinExistence type="predicted"/>
<organism evidence="1 2">
    <name type="scientific">Staphylococcus saccharolyticus</name>
    <dbReference type="NCBI Taxonomy" id="33028"/>
    <lineage>
        <taxon>Bacteria</taxon>
        <taxon>Bacillati</taxon>
        <taxon>Bacillota</taxon>
        <taxon>Bacilli</taxon>
        <taxon>Bacillales</taxon>
        <taxon>Staphylococcaceae</taxon>
        <taxon>Staphylococcus</taxon>
    </lineage>
</organism>
<accession>A0A380HA93</accession>
<dbReference type="Proteomes" id="UP000255425">
    <property type="component" value="Unassembled WGS sequence"/>
</dbReference>
<evidence type="ECO:0000313" key="2">
    <source>
        <dbReference type="Proteomes" id="UP000255425"/>
    </source>
</evidence>
<dbReference type="AlphaFoldDB" id="A0A380HA93"/>
<gene>
    <name evidence="1" type="primary">fabG_3</name>
    <name evidence="1" type="ORF">NCTC11807_02450</name>
</gene>
<dbReference type="InterPro" id="IPR036291">
    <property type="entry name" value="NAD(P)-bd_dom_sf"/>
</dbReference>
<sequence length="121" mass="13717">MIQQATEHFGQIDIVINNALVNFKFDPTQQKAFKDLTWEDYEQQLNGTLKGAFNVTQSVISQFIAQQSGCIISIGTNLYQNPVVPYHGIQLQKQDLSVSLVILQPNLVNSELQQMLFQVVY</sequence>
<dbReference type="Pfam" id="PF00106">
    <property type="entry name" value="adh_short"/>
    <property type="match status" value="1"/>
</dbReference>
<keyword evidence="2" id="KW-1185">Reference proteome</keyword>